<dbReference type="GO" id="GO:0009055">
    <property type="term" value="F:electron transfer activity"/>
    <property type="evidence" value="ECO:0007669"/>
    <property type="project" value="InterPro"/>
</dbReference>
<name>A0A562YE94_9FLAO</name>
<evidence type="ECO:0000313" key="6">
    <source>
        <dbReference type="EMBL" id="TWO32612.1"/>
    </source>
</evidence>
<dbReference type="Proteomes" id="UP000295814">
    <property type="component" value="Unassembled WGS sequence"/>
</dbReference>
<dbReference type="OrthoDB" id="1494333at2"/>
<evidence type="ECO:0000256" key="1">
    <source>
        <dbReference type="ARBA" id="ARBA00022617"/>
    </source>
</evidence>
<reference evidence="6 7" key="2">
    <citation type="submission" date="2019-07" db="EMBL/GenBank/DDBJ databases">
        <title>Seonamhaeicola sp. W255 draft genome.</title>
        <authorList>
            <person name="Zhang X.-Y."/>
            <person name="Zhang R."/>
            <person name="Zhong Y.-L."/>
            <person name="Du Z.-J."/>
        </authorList>
    </citation>
    <scope>NUCLEOTIDE SEQUENCE [LARGE SCALE GENOMIC DNA]</scope>
    <source>
        <strain evidence="6 7">W255</strain>
    </source>
</reference>
<evidence type="ECO:0000256" key="3">
    <source>
        <dbReference type="ARBA" id="ARBA00023004"/>
    </source>
</evidence>
<dbReference type="GO" id="GO:0046872">
    <property type="term" value="F:metal ion binding"/>
    <property type="evidence" value="ECO:0007669"/>
    <property type="project" value="UniProtKB-KW"/>
</dbReference>
<evidence type="ECO:0000256" key="4">
    <source>
        <dbReference type="PROSITE-ProRule" id="PRU00433"/>
    </source>
</evidence>
<evidence type="ECO:0000259" key="5">
    <source>
        <dbReference type="PROSITE" id="PS51007"/>
    </source>
</evidence>
<gene>
    <name evidence="6" type="ORF">E1J38_007010</name>
</gene>
<evidence type="ECO:0000313" key="7">
    <source>
        <dbReference type="Proteomes" id="UP000295814"/>
    </source>
</evidence>
<dbReference type="InterPro" id="IPR009056">
    <property type="entry name" value="Cyt_c-like_dom"/>
</dbReference>
<protein>
    <recommendedName>
        <fullName evidence="5">Cytochrome c domain-containing protein</fullName>
    </recommendedName>
</protein>
<accession>A0A562YE94</accession>
<dbReference type="PROSITE" id="PS51257">
    <property type="entry name" value="PROKAR_LIPOPROTEIN"/>
    <property type="match status" value="1"/>
</dbReference>
<dbReference type="PROSITE" id="PS51007">
    <property type="entry name" value="CYTC"/>
    <property type="match status" value="1"/>
</dbReference>
<organism evidence="6 7">
    <name type="scientific">Seonamhaeicola sediminis</name>
    <dbReference type="NCBI Taxonomy" id="2528206"/>
    <lineage>
        <taxon>Bacteria</taxon>
        <taxon>Pseudomonadati</taxon>
        <taxon>Bacteroidota</taxon>
        <taxon>Flavobacteriia</taxon>
        <taxon>Flavobacteriales</taxon>
        <taxon>Flavobacteriaceae</taxon>
    </lineage>
</organism>
<keyword evidence="3 4" id="KW-0408">Iron</keyword>
<sequence>MKTFIPLFLLVFLVGCQDSKKSSYAVGSNNQEEHPGKVLMERQCYVCHSPSANHEQRLAPPMIAVKKHYVAANTTKEEFAEDIQNWFDNQTEDNARMYGAVRRFGVMPKLIIAKEDLNQISDYIFDNDIEQPEWFEEHYNKEIRKGFLMRNGKKI</sequence>
<dbReference type="Gene3D" id="1.10.760.10">
    <property type="entry name" value="Cytochrome c-like domain"/>
    <property type="match status" value="1"/>
</dbReference>
<keyword evidence="2 4" id="KW-0479">Metal-binding</keyword>
<dbReference type="AlphaFoldDB" id="A0A562YE94"/>
<dbReference type="InterPro" id="IPR036909">
    <property type="entry name" value="Cyt_c-like_dom_sf"/>
</dbReference>
<dbReference type="EMBL" id="SMZJ02000004">
    <property type="protein sequence ID" value="TWO32612.1"/>
    <property type="molecule type" value="Genomic_DNA"/>
</dbReference>
<proteinExistence type="predicted"/>
<keyword evidence="1 4" id="KW-0349">Heme</keyword>
<reference evidence="6 7" key="1">
    <citation type="submission" date="2019-03" db="EMBL/GenBank/DDBJ databases">
        <authorList>
            <person name="Zhong Y.L."/>
        </authorList>
    </citation>
    <scope>NUCLEOTIDE SEQUENCE [LARGE SCALE GENOMIC DNA]</scope>
    <source>
        <strain evidence="6 7">W255</strain>
    </source>
</reference>
<feature type="domain" description="Cytochrome c" evidence="5">
    <location>
        <begin position="31"/>
        <end position="128"/>
    </location>
</feature>
<comment type="caution">
    <text evidence="6">The sequence shown here is derived from an EMBL/GenBank/DDBJ whole genome shotgun (WGS) entry which is preliminary data.</text>
</comment>
<keyword evidence="7" id="KW-1185">Reference proteome</keyword>
<evidence type="ECO:0000256" key="2">
    <source>
        <dbReference type="ARBA" id="ARBA00022723"/>
    </source>
</evidence>
<dbReference type="SUPFAM" id="SSF46626">
    <property type="entry name" value="Cytochrome c"/>
    <property type="match status" value="1"/>
</dbReference>
<dbReference type="GO" id="GO:0020037">
    <property type="term" value="F:heme binding"/>
    <property type="evidence" value="ECO:0007669"/>
    <property type="project" value="InterPro"/>
</dbReference>
<dbReference type="RefSeq" id="WP_133355335.1">
    <property type="nucleotide sequence ID" value="NZ_SMZJ02000004.1"/>
</dbReference>